<organism evidence="1 2">
    <name type="scientific">Mesorhizobium liriopis</name>
    <dbReference type="NCBI Taxonomy" id="2953882"/>
    <lineage>
        <taxon>Bacteria</taxon>
        <taxon>Pseudomonadati</taxon>
        <taxon>Pseudomonadota</taxon>
        <taxon>Alphaproteobacteria</taxon>
        <taxon>Hyphomicrobiales</taxon>
        <taxon>Phyllobacteriaceae</taxon>
        <taxon>Mesorhizobium</taxon>
    </lineage>
</organism>
<keyword evidence="2" id="KW-1185">Reference proteome</keyword>
<dbReference type="SMART" id="SM00855">
    <property type="entry name" value="PGAM"/>
    <property type="match status" value="1"/>
</dbReference>
<proteinExistence type="predicted"/>
<comment type="caution">
    <text evidence="1">The sequence shown here is derived from an EMBL/GenBank/DDBJ whole genome shotgun (WGS) entry which is preliminary data.</text>
</comment>
<dbReference type="PANTHER" id="PTHR47623">
    <property type="entry name" value="OS09G0287300 PROTEIN"/>
    <property type="match status" value="1"/>
</dbReference>
<dbReference type="EMBL" id="JAMXQS010000010">
    <property type="protein sequence ID" value="MCO6052086.1"/>
    <property type="molecule type" value="Genomic_DNA"/>
</dbReference>
<reference evidence="1 2" key="1">
    <citation type="submission" date="2022-06" db="EMBL/GenBank/DDBJ databases">
        <title>Mesorhizobium sp. strain RP14 Genome sequencing and assembly.</title>
        <authorList>
            <person name="Kim I."/>
        </authorList>
    </citation>
    <scope>NUCLEOTIDE SEQUENCE [LARGE SCALE GENOMIC DNA]</scope>
    <source>
        <strain evidence="2">RP14(2022)</strain>
    </source>
</reference>
<evidence type="ECO:0000313" key="1">
    <source>
        <dbReference type="EMBL" id="MCO6052086.1"/>
    </source>
</evidence>
<evidence type="ECO:0000313" key="2">
    <source>
        <dbReference type="Proteomes" id="UP001205906"/>
    </source>
</evidence>
<dbReference type="SUPFAM" id="SSF53254">
    <property type="entry name" value="Phosphoglycerate mutase-like"/>
    <property type="match status" value="1"/>
</dbReference>
<accession>A0ABT1CDQ9</accession>
<protein>
    <submittedName>
        <fullName evidence="1">Histidine phosphatase family protein</fullName>
    </submittedName>
</protein>
<dbReference type="Gene3D" id="3.40.50.1240">
    <property type="entry name" value="Phosphoglycerate mutase-like"/>
    <property type="match status" value="1"/>
</dbReference>
<name>A0ABT1CDQ9_9HYPH</name>
<dbReference type="InterPro" id="IPR029033">
    <property type="entry name" value="His_PPase_superfam"/>
</dbReference>
<dbReference type="PANTHER" id="PTHR47623:SF1">
    <property type="entry name" value="OS09G0287300 PROTEIN"/>
    <property type="match status" value="1"/>
</dbReference>
<sequence>MTTLFLLRHAKAVKAKAGMRDFDRPLEARGKEDAQRLGGTIFERFSQPERVLCSAALRTRQTLEGLGASWGDSAVDYSEDLFDADARGYLDLVKQSDAPSLLIIGHNPSISELAFDLVGDGDAHERARMAGGFPTCGLAVLESDGQLSELTPRSMVLTAYITPK</sequence>
<dbReference type="RefSeq" id="WP_252822279.1">
    <property type="nucleotide sequence ID" value="NZ_JAMXQS010000010.1"/>
</dbReference>
<dbReference type="CDD" id="cd07067">
    <property type="entry name" value="HP_PGM_like"/>
    <property type="match status" value="1"/>
</dbReference>
<dbReference type="Pfam" id="PF00300">
    <property type="entry name" value="His_Phos_1"/>
    <property type="match status" value="1"/>
</dbReference>
<dbReference type="InterPro" id="IPR013078">
    <property type="entry name" value="His_Pase_superF_clade-1"/>
</dbReference>
<dbReference type="Proteomes" id="UP001205906">
    <property type="component" value="Unassembled WGS sequence"/>
</dbReference>
<gene>
    <name evidence="1" type="ORF">NGM99_20065</name>
</gene>